<keyword evidence="1" id="KW-0812">Transmembrane</keyword>
<dbReference type="RefSeq" id="WP_254166025.1">
    <property type="nucleotide sequence ID" value="NZ_JAHESF010000019.1"/>
</dbReference>
<dbReference type="Proteomes" id="UP001319200">
    <property type="component" value="Unassembled WGS sequence"/>
</dbReference>
<keyword evidence="1" id="KW-0472">Membrane</keyword>
<proteinExistence type="predicted"/>
<evidence type="ECO:0000313" key="2">
    <source>
        <dbReference type="EMBL" id="MBT1698933.1"/>
    </source>
</evidence>
<protein>
    <submittedName>
        <fullName evidence="2">FeoB-associated Cys-rich membrane protein</fullName>
    </submittedName>
</protein>
<evidence type="ECO:0000313" key="3">
    <source>
        <dbReference type="Proteomes" id="UP001319200"/>
    </source>
</evidence>
<keyword evidence="3" id="KW-1185">Reference proteome</keyword>
<dbReference type="EMBL" id="JAHESF010000019">
    <property type="protein sequence ID" value="MBT1698933.1"/>
    <property type="molecule type" value="Genomic_DNA"/>
</dbReference>
<gene>
    <name evidence="2" type="ORF">KK083_18715</name>
</gene>
<name>A0AAP2GPB7_9BACT</name>
<sequence length="56" mass="6195">MMQQIIIGLIFIAAVIYLVRLVYRNFRSGSACETGCGKCGAVDFAKLEKQLKEKGL</sequence>
<keyword evidence="1" id="KW-1133">Transmembrane helix</keyword>
<reference evidence="2 3" key="1">
    <citation type="submission" date="2021-05" db="EMBL/GenBank/DDBJ databases">
        <title>A Polyphasic approach of four new species of the genus Ohtaekwangia: Ohtaekwangia histidinii sp. nov., Ohtaekwangia cretensis sp. nov., Ohtaekwangia indiensis sp. nov., Ohtaekwangia reichenbachii sp. nov. from diverse environment.</title>
        <authorList>
            <person name="Octaviana S."/>
        </authorList>
    </citation>
    <scope>NUCLEOTIDE SEQUENCE [LARGE SCALE GENOMIC DNA]</scope>
    <source>
        <strain evidence="2 3">PWU4</strain>
    </source>
</reference>
<feature type="transmembrane region" description="Helical" evidence="1">
    <location>
        <begin position="6"/>
        <end position="23"/>
    </location>
</feature>
<comment type="caution">
    <text evidence="2">The sequence shown here is derived from an EMBL/GenBank/DDBJ whole genome shotgun (WGS) entry which is preliminary data.</text>
</comment>
<dbReference type="AlphaFoldDB" id="A0AAP2GPB7"/>
<accession>A0AAP2GPB7</accession>
<dbReference type="Pfam" id="PF12669">
    <property type="entry name" value="FeoB_associated"/>
    <property type="match status" value="1"/>
</dbReference>
<evidence type="ECO:0000256" key="1">
    <source>
        <dbReference type="SAM" id="Phobius"/>
    </source>
</evidence>
<organism evidence="2 3">
    <name type="scientific">Chryseosolibacter histidini</name>
    <dbReference type="NCBI Taxonomy" id="2782349"/>
    <lineage>
        <taxon>Bacteria</taxon>
        <taxon>Pseudomonadati</taxon>
        <taxon>Bacteroidota</taxon>
        <taxon>Cytophagia</taxon>
        <taxon>Cytophagales</taxon>
        <taxon>Chryseotaleaceae</taxon>
        <taxon>Chryseosolibacter</taxon>
    </lineage>
</organism>